<proteinExistence type="predicted"/>
<name>A0ABW4TN43_9ACTN</name>
<dbReference type="SUPFAM" id="SSF52833">
    <property type="entry name" value="Thioredoxin-like"/>
    <property type="match status" value="1"/>
</dbReference>
<dbReference type="EMBL" id="JBHUGD010000003">
    <property type="protein sequence ID" value="MFD1947199.1"/>
    <property type="molecule type" value="Genomic_DNA"/>
</dbReference>
<dbReference type="InterPro" id="IPR036249">
    <property type="entry name" value="Thioredoxin-like_sf"/>
</dbReference>
<accession>A0ABW4TN43</accession>
<reference evidence="3" key="1">
    <citation type="journal article" date="2019" name="Int. J. Syst. Evol. Microbiol.">
        <title>The Global Catalogue of Microorganisms (GCM) 10K type strain sequencing project: providing services to taxonomists for standard genome sequencing and annotation.</title>
        <authorList>
            <consortium name="The Broad Institute Genomics Platform"/>
            <consortium name="The Broad Institute Genome Sequencing Center for Infectious Disease"/>
            <person name="Wu L."/>
            <person name="Ma J."/>
        </authorList>
    </citation>
    <scope>NUCLEOTIDE SEQUENCE [LARGE SCALE GENOMIC DNA]</scope>
    <source>
        <strain evidence="3">CGMCC 1.12477</strain>
    </source>
</reference>
<evidence type="ECO:0000313" key="3">
    <source>
        <dbReference type="Proteomes" id="UP001597351"/>
    </source>
</evidence>
<evidence type="ECO:0000313" key="2">
    <source>
        <dbReference type="EMBL" id="MFD1947199.1"/>
    </source>
</evidence>
<gene>
    <name evidence="2" type="ORF">ACFSDE_10390</name>
</gene>
<dbReference type="Proteomes" id="UP001597351">
    <property type="component" value="Unassembled WGS sequence"/>
</dbReference>
<organism evidence="2 3">
    <name type="scientific">Nocardioides aestuarii</name>
    <dbReference type="NCBI Taxonomy" id="252231"/>
    <lineage>
        <taxon>Bacteria</taxon>
        <taxon>Bacillati</taxon>
        <taxon>Actinomycetota</taxon>
        <taxon>Actinomycetes</taxon>
        <taxon>Propionibacteriales</taxon>
        <taxon>Nocardioidaceae</taxon>
        <taxon>Nocardioides</taxon>
    </lineage>
</organism>
<keyword evidence="3" id="KW-1185">Reference proteome</keyword>
<sequence length="173" mass="19040">MSPEVDSRRDHIRGRTDAPMTLVEYGDFECPYCGRATGAVNDVLRALGAEVRYVLRHLPLINVHAHAQSAAELAERVAASARFWDAHDLLFSSQARLGPGVLFEIARQLGLPSDDEVDPGAQLLRVQRARRHSQCTGQRCDRHPTLFLNGSRHTGPGDAATLIRALRSTGLPR</sequence>
<dbReference type="Gene3D" id="3.40.30.10">
    <property type="entry name" value="Glutaredoxin"/>
    <property type="match status" value="1"/>
</dbReference>
<protein>
    <submittedName>
        <fullName evidence="2">DsbA family protein</fullName>
    </submittedName>
</protein>
<comment type="caution">
    <text evidence="2">The sequence shown here is derived from an EMBL/GenBank/DDBJ whole genome shotgun (WGS) entry which is preliminary data.</text>
</comment>
<dbReference type="InterPro" id="IPR012336">
    <property type="entry name" value="Thioredoxin-like_fold"/>
</dbReference>
<dbReference type="Pfam" id="PF13462">
    <property type="entry name" value="Thioredoxin_4"/>
    <property type="match status" value="1"/>
</dbReference>
<dbReference type="RefSeq" id="WP_379189569.1">
    <property type="nucleotide sequence ID" value="NZ_BAAAJT010000002.1"/>
</dbReference>
<feature type="domain" description="Thioredoxin-like fold" evidence="1">
    <location>
        <begin position="9"/>
        <end position="164"/>
    </location>
</feature>
<evidence type="ECO:0000259" key="1">
    <source>
        <dbReference type="Pfam" id="PF13462"/>
    </source>
</evidence>